<protein>
    <recommendedName>
        <fullName evidence="3">Small RNA 2'-O-methyltransferase</fullName>
        <ecNumber evidence="11">2.1.1.386</ecNumber>
    </recommendedName>
</protein>
<feature type="compositionally biased region" description="Acidic residues" evidence="13">
    <location>
        <begin position="242"/>
        <end position="254"/>
    </location>
</feature>
<keyword evidence="7" id="KW-0479">Metal-binding</keyword>
<comment type="caution">
    <text evidence="16">The sequence shown here is derived from an EMBL/GenBank/DDBJ whole genome shotgun (WGS) entry which is preliminary data.</text>
</comment>
<dbReference type="EC" id="2.1.1.386" evidence="11"/>
<keyword evidence="5" id="KW-0808">Transferase</keyword>
<sequence length="465" mass="52277">MQLHLTNRTPAATELGHLLHKHPARCHGVELAFGQATVFYPEASAEACTAVLAVEVDPVGLVRSEGARQGGWALGQYVNDRPYAASSFLSVAISRVFGTALNGRCTKRPELVEKPLDLEARLPVVQAPEGMLEKLFAPLGYAVESRRLPLELAFPEWGESRYHELTLRATMPLHVLLKHLFVLIPALDRDKHYWVGREEIDKLLEKGEGWLAGHPEREWIVRRYLKYQNRLTREALERLAPEPEEEDDENEEAADTGTEPAVERKISLHDIRLDRVAEAITALDPKSVIDLGCGEGRLLGRLLKGTGIPKVLGMDVSSRALEIALERLDRMPPSRREGRLELFLGSLIYRDSRLRGHDVAALVEVIEHLDPDRLESLEEVVFADAAPRTVFVTTPNREYNVLFEGMKPGALRHGDHRFEWTRAEFREWAERVAAEHGYAVSFEPLGEEHVEHGPPSQMAVFVQGN</sequence>
<dbReference type="InterPro" id="IPR038546">
    <property type="entry name" value="Hen1_N_sf"/>
</dbReference>
<evidence type="ECO:0000259" key="15">
    <source>
        <dbReference type="Pfam" id="PF12623"/>
    </source>
</evidence>
<name>A0ABT3GH76_9BACT</name>
<evidence type="ECO:0000256" key="5">
    <source>
        <dbReference type="ARBA" id="ARBA00022679"/>
    </source>
</evidence>
<comment type="catalytic activity">
    <reaction evidence="12">
        <text>small RNA 3'-end nucleotide + S-adenosyl-L-methionine = small RNA 3'-end 2'-O-methylnucleotide + S-adenosyl-L-homocysteine + H(+)</text>
        <dbReference type="Rhea" id="RHEA:37887"/>
        <dbReference type="Rhea" id="RHEA-COMP:10415"/>
        <dbReference type="Rhea" id="RHEA-COMP:10416"/>
        <dbReference type="ChEBI" id="CHEBI:15378"/>
        <dbReference type="ChEBI" id="CHEBI:57856"/>
        <dbReference type="ChEBI" id="CHEBI:59789"/>
        <dbReference type="ChEBI" id="CHEBI:74896"/>
        <dbReference type="ChEBI" id="CHEBI:74898"/>
        <dbReference type="EC" id="2.1.1.386"/>
    </reaction>
</comment>
<evidence type="ECO:0000256" key="6">
    <source>
        <dbReference type="ARBA" id="ARBA00022691"/>
    </source>
</evidence>
<evidence type="ECO:0000256" key="11">
    <source>
        <dbReference type="ARBA" id="ARBA00035025"/>
    </source>
</evidence>
<proteinExistence type="inferred from homology"/>
<evidence type="ECO:0000256" key="8">
    <source>
        <dbReference type="ARBA" id="ARBA00022842"/>
    </source>
</evidence>
<gene>
    <name evidence="16" type="ORF">OKA05_07475</name>
</gene>
<dbReference type="InterPro" id="IPR026610">
    <property type="entry name" value="Hen1"/>
</dbReference>
<dbReference type="Proteomes" id="UP001320876">
    <property type="component" value="Unassembled WGS sequence"/>
</dbReference>
<evidence type="ECO:0000313" key="17">
    <source>
        <dbReference type="Proteomes" id="UP001320876"/>
    </source>
</evidence>
<dbReference type="InterPro" id="IPR024026">
    <property type="entry name" value="3'-RNA_MeTfrase_Hen1_bac"/>
</dbReference>
<reference evidence="16 17" key="1">
    <citation type="submission" date="2022-10" db="EMBL/GenBank/DDBJ databases">
        <title>Luteolibacter arcticus strain CCTCC AB 2014275, whole genome shotgun sequencing project.</title>
        <authorList>
            <person name="Zhao G."/>
            <person name="Shen L."/>
        </authorList>
    </citation>
    <scope>NUCLEOTIDE SEQUENCE [LARGE SCALE GENOMIC DNA]</scope>
    <source>
        <strain evidence="16 17">CCTCC AB 2014275</strain>
    </source>
</reference>
<dbReference type="SUPFAM" id="SSF53335">
    <property type="entry name" value="S-adenosyl-L-methionine-dependent methyltransferases"/>
    <property type="match status" value="1"/>
</dbReference>
<keyword evidence="8" id="KW-0460">Magnesium</keyword>
<organism evidence="16 17">
    <name type="scientific">Luteolibacter arcticus</name>
    <dbReference type="NCBI Taxonomy" id="1581411"/>
    <lineage>
        <taxon>Bacteria</taxon>
        <taxon>Pseudomonadati</taxon>
        <taxon>Verrucomicrobiota</taxon>
        <taxon>Verrucomicrobiia</taxon>
        <taxon>Verrucomicrobiales</taxon>
        <taxon>Verrucomicrobiaceae</taxon>
        <taxon>Luteolibacter</taxon>
    </lineage>
</organism>
<evidence type="ECO:0000256" key="3">
    <source>
        <dbReference type="ARBA" id="ARBA00021330"/>
    </source>
</evidence>
<keyword evidence="6" id="KW-0949">S-adenosyl-L-methionine</keyword>
<dbReference type="NCBIfam" id="TIGR04074">
    <property type="entry name" value="bacter_Hen1"/>
    <property type="match status" value="1"/>
</dbReference>
<evidence type="ECO:0000256" key="12">
    <source>
        <dbReference type="ARBA" id="ARBA00048418"/>
    </source>
</evidence>
<dbReference type="InterPro" id="IPR024740">
    <property type="entry name" value="Hen1_N"/>
</dbReference>
<dbReference type="PANTHER" id="PTHR21404">
    <property type="entry name" value="HEN1"/>
    <property type="match status" value="1"/>
</dbReference>
<keyword evidence="10" id="KW-0943">RNA-mediated gene silencing</keyword>
<evidence type="ECO:0000256" key="4">
    <source>
        <dbReference type="ARBA" id="ARBA00022603"/>
    </source>
</evidence>
<dbReference type="Gene3D" id="3.40.50.150">
    <property type="entry name" value="Vaccinia Virus protein VP39"/>
    <property type="match status" value="1"/>
</dbReference>
<evidence type="ECO:0000256" key="2">
    <source>
        <dbReference type="ARBA" id="ARBA00009026"/>
    </source>
</evidence>
<dbReference type="Gene3D" id="3.30.1610.20">
    <property type="entry name" value="Hen1, N-terminal domain"/>
    <property type="match status" value="1"/>
</dbReference>
<dbReference type="InterPro" id="IPR029063">
    <property type="entry name" value="SAM-dependent_MTases_sf"/>
</dbReference>
<feature type="domain" description="Methyltransferase type 12" evidence="14">
    <location>
        <begin position="289"/>
        <end position="380"/>
    </location>
</feature>
<dbReference type="InterPro" id="IPR013217">
    <property type="entry name" value="Methyltransf_12"/>
</dbReference>
<dbReference type="PANTHER" id="PTHR21404:SF3">
    <property type="entry name" value="SMALL RNA 2'-O-METHYLTRANSFERASE"/>
    <property type="match status" value="1"/>
</dbReference>
<evidence type="ECO:0000256" key="7">
    <source>
        <dbReference type="ARBA" id="ARBA00022723"/>
    </source>
</evidence>
<keyword evidence="17" id="KW-1185">Reference proteome</keyword>
<keyword evidence="9" id="KW-0694">RNA-binding</keyword>
<evidence type="ECO:0000256" key="9">
    <source>
        <dbReference type="ARBA" id="ARBA00022884"/>
    </source>
</evidence>
<dbReference type="CDD" id="cd02440">
    <property type="entry name" value="AdoMet_MTases"/>
    <property type="match status" value="1"/>
</dbReference>
<feature type="region of interest" description="Disordered" evidence="13">
    <location>
        <begin position="236"/>
        <end position="260"/>
    </location>
</feature>
<comment type="similarity">
    <text evidence="2">Belongs to the methyltransferase superfamily. HEN1 family.</text>
</comment>
<evidence type="ECO:0000256" key="10">
    <source>
        <dbReference type="ARBA" id="ARBA00023158"/>
    </source>
</evidence>
<evidence type="ECO:0000256" key="13">
    <source>
        <dbReference type="SAM" id="MobiDB-lite"/>
    </source>
</evidence>
<feature type="domain" description="Hen1 N-terminal" evidence="15">
    <location>
        <begin position="1"/>
        <end position="240"/>
    </location>
</feature>
<dbReference type="Pfam" id="PF12623">
    <property type="entry name" value="Hen1_L"/>
    <property type="match status" value="1"/>
</dbReference>
<dbReference type="EMBL" id="JAPDDT010000002">
    <property type="protein sequence ID" value="MCW1922389.1"/>
    <property type="molecule type" value="Genomic_DNA"/>
</dbReference>
<accession>A0ABT3GH76</accession>
<keyword evidence="4" id="KW-0489">Methyltransferase</keyword>
<dbReference type="RefSeq" id="WP_264486498.1">
    <property type="nucleotide sequence ID" value="NZ_JAPDDT010000002.1"/>
</dbReference>
<evidence type="ECO:0000313" key="16">
    <source>
        <dbReference type="EMBL" id="MCW1922389.1"/>
    </source>
</evidence>
<evidence type="ECO:0000256" key="1">
    <source>
        <dbReference type="ARBA" id="ARBA00001946"/>
    </source>
</evidence>
<evidence type="ECO:0000259" key="14">
    <source>
        <dbReference type="Pfam" id="PF08242"/>
    </source>
</evidence>
<comment type="cofactor">
    <cofactor evidence="1">
        <name>Mg(2+)</name>
        <dbReference type="ChEBI" id="CHEBI:18420"/>
    </cofactor>
</comment>
<dbReference type="Pfam" id="PF08242">
    <property type="entry name" value="Methyltransf_12"/>
    <property type="match status" value="1"/>
</dbReference>